<evidence type="ECO:0000256" key="5">
    <source>
        <dbReference type="ARBA" id="ARBA00023078"/>
    </source>
</evidence>
<dbReference type="Proteomes" id="UP001457282">
    <property type="component" value="Unassembled WGS sequence"/>
</dbReference>
<keyword evidence="6" id="KW-0472">Membrane</keyword>
<dbReference type="InterPro" id="IPR023222">
    <property type="entry name" value="PsbQ-like_dom_sf"/>
</dbReference>
<gene>
    <name evidence="8" type="ORF">M0R45_015098</name>
</gene>
<keyword evidence="3" id="KW-0934">Plastid</keyword>
<evidence type="ECO:0000256" key="2">
    <source>
        <dbReference type="ARBA" id="ARBA00022528"/>
    </source>
</evidence>
<dbReference type="GO" id="GO:0009535">
    <property type="term" value="C:chloroplast thylakoid membrane"/>
    <property type="evidence" value="ECO:0007669"/>
    <property type="project" value="UniProtKB-SubCell"/>
</dbReference>
<comment type="subcellular location">
    <subcellularLocation>
        <location evidence="1">Plastid</location>
        <location evidence="1">Chloroplast thylakoid membrane</location>
    </subcellularLocation>
</comment>
<evidence type="ECO:0000256" key="7">
    <source>
        <dbReference type="ARBA" id="ARBA00035649"/>
    </source>
</evidence>
<dbReference type="InterPro" id="IPR008797">
    <property type="entry name" value="PSII_PsbQ"/>
</dbReference>
<keyword evidence="2" id="KW-0150">Chloroplast</keyword>
<dbReference type="SUPFAM" id="SSF101112">
    <property type="entry name" value="Oxygen-evolving enhancer protein 3"/>
    <property type="match status" value="1"/>
</dbReference>
<comment type="caution">
    <text evidence="8">The sequence shown here is derived from an EMBL/GenBank/DDBJ whole genome shotgun (WGS) entry which is preliminary data.</text>
</comment>
<proteinExistence type="inferred from homology"/>
<dbReference type="InterPro" id="IPR054099">
    <property type="entry name" value="PSII_PsbQ_pln"/>
</dbReference>
<dbReference type="Gene3D" id="1.20.120.290">
    <property type="entry name" value="Oxygen-evolving enhancer protein 3 (PsbQ), four-helix up-down bundle"/>
    <property type="match status" value="1"/>
</dbReference>
<dbReference type="PANTHER" id="PTHR33399">
    <property type="entry name" value="OXYGEN-EVOLVING ENHANCER PROTEIN 3-1, CHLOROPLASTIC"/>
    <property type="match status" value="1"/>
</dbReference>
<dbReference type="Pfam" id="PF05757">
    <property type="entry name" value="PsbQ"/>
    <property type="match status" value="1"/>
</dbReference>
<evidence type="ECO:0000313" key="8">
    <source>
        <dbReference type="EMBL" id="KAK9938355.1"/>
    </source>
</evidence>
<keyword evidence="9" id="KW-1185">Reference proteome</keyword>
<dbReference type="GO" id="GO:0009767">
    <property type="term" value="P:photosynthetic electron transport chain"/>
    <property type="evidence" value="ECO:0007669"/>
    <property type="project" value="TreeGrafter"/>
</dbReference>
<accession>A0AAW1XQY4</accession>
<reference evidence="8 9" key="1">
    <citation type="journal article" date="2023" name="G3 (Bethesda)">
        <title>A chromosome-length genome assembly and annotation of blackberry (Rubus argutus, cv. 'Hillquist').</title>
        <authorList>
            <person name="Bruna T."/>
            <person name="Aryal R."/>
            <person name="Dudchenko O."/>
            <person name="Sargent D.J."/>
            <person name="Mead D."/>
            <person name="Buti M."/>
            <person name="Cavallini A."/>
            <person name="Hytonen T."/>
            <person name="Andres J."/>
            <person name="Pham M."/>
            <person name="Weisz D."/>
            <person name="Mascagni F."/>
            <person name="Usai G."/>
            <person name="Natali L."/>
            <person name="Bassil N."/>
            <person name="Fernandez G.E."/>
            <person name="Lomsadze A."/>
            <person name="Armour M."/>
            <person name="Olukolu B."/>
            <person name="Poorten T."/>
            <person name="Britton C."/>
            <person name="Davik J."/>
            <person name="Ashrafi H."/>
            <person name="Aiden E.L."/>
            <person name="Borodovsky M."/>
            <person name="Worthington M."/>
        </authorList>
    </citation>
    <scope>NUCLEOTIDE SEQUENCE [LARGE SCALE GENOMIC DNA]</scope>
    <source>
        <strain evidence="8">PI 553951</strain>
    </source>
</reference>
<sequence length="275" mass="30317">MAQLANLNGISETLPVIPRLPSIQRTQKRVSIIGCSGKKKDDDLVEQPLQTTRRLALGLASIALVSNSSNGVALAEGNNGFWIDGPLPVPSADNKIANEKTGTRSFLKNDLYMADIGTKGRKFRLKKYAFDLLAMADLIAQDTLNYVQKYLRLKSTFMYFDFDKVITAAPVAEKQPLTDLANRLFNTVEKLDDAVKQRNLSETQTYYQDTTVILQEVMDSNGMNHSVCSVITANLVTNAHLFASISKFTLVTTMTLFCTSSCISFNKVNGASNQN</sequence>
<dbReference type="AlphaFoldDB" id="A0AAW1XQY4"/>
<evidence type="ECO:0000256" key="3">
    <source>
        <dbReference type="ARBA" id="ARBA00022640"/>
    </source>
</evidence>
<keyword evidence="4" id="KW-0809">Transit peptide</keyword>
<dbReference type="GO" id="GO:0005509">
    <property type="term" value="F:calcium ion binding"/>
    <property type="evidence" value="ECO:0007669"/>
    <property type="project" value="InterPro"/>
</dbReference>
<keyword evidence="5" id="KW-0793">Thylakoid</keyword>
<evidence type="ECO:0000256" key="6">
    <source>
        <dbReference type="ARBA" id="ARBA00023136"/>
    </source>
</evidence>
<evidence type="ECO:0008006" key="10">
    <source>
        <dbReference type="Google" id="ProtNLM"/>
    </source>
</evidence>
<dbReference type="GO" id="GO:0019898">
    <property type="term" value="C:extrinsic component of membrane"/>
    <property type="evidence" value="ECO:0007669"/>
    <property type="project" value="InterPro"/>
</dbReference>
<dbReference type="PANTHER" id="PTHR33399:SF2">
    <property type="entry name" value="PHOTOSYNTHETIC NDH SUBUNIT OF LUMENAL LOCATION 3, CHLOROPLASTIC"/>
    <property type="match status" value="1"/>
</dbReference>
<organism evidence="8 9">
    <name type="scientific">Rubus argutus</name>
    <name type="common">Southern blackberry</name>
    <dbReference type="NCBI Taxonomy" id="59490"/>
    <lineage>
        <taxon>Eukaryota</taxon>
        <taxon>Viridiplantae</taxon>
        <taxon>Streptophyta</taxon>
        <taxon>Embryophyta</taxon>
        <taxon>Tracheophyta</taxon>
        <taxon>Spermatophyta</taxon>
        <taxon>Magnoliopsida</taxon>
        <taxon>eudicotyledons</taxon>
        <taxon>Gunneridae</taxon>
        <taxon>Pentapetalae</taxon>
        <taxon>rosids</taxon>
        <taxon>fabids</taxon>
        <taxon>Rosales</taxon>
        <taxon>Rosaceae</taxon>
        <taxon>Rosoideae</taxon>
        <taxon>Rosoideae incertae sedis</taxon>
        <taxon>Rubus</taxon>
    </lineage>
</organism>
<evidence type="ECO:0000313" key="9">
    <source>
        <dbReference type="Proteomes" id="UP001457282"/>
    </source>
</evidence>
<protein>
    <recommendedName>
        <fullName evidence="10">Photosynthetic NDH subcomplex L 3</fullName>
    </recommendedName>
</protein>
<dbReference type="EMBL" id="JBEDUW010000003">
    <property type="protein sequence ID" value="KAK9938355.1"/>
    <property type="molecule type" value="Genomic_DNA"/>
</dbReference>
<name>A0AAW1XQY4_RUBAR</name>
<evidence type="ECO:0000256" key="4">
    <source>
        <dbReference type="ARBA" id="ARBA00022946"/>
    </source>
</evidence>
<comment type="similarity">
    <text evidence="7">Belongs to the PsbQ family.</text>
</comment>
<dbReference type="FunFam" id="1.20.120.290:FF:000003">
    <property type="entry name" value="Photosynthetic NDH subunit of lumenal location 3, chloroplastic"/>
    <property type="match status" value="1"/>
</dbReference>
<dbReference type="GO" id="GO:0009654">
    <property type="term" value="C:photosystem II oxygen evolving complex"/>
    <property type="evidence" value="ECO:0007669"/>
    <property type="project" value="InterPro"/>
</dbReference>
<evidence type="ECO:0000256" key="1">
    <source>
        <dbReference type="ARBA" id="ARBA00004334"/>
    </source>
</evidence>